<protein>
    <submittedName>
        <fullName evidence="1">Uncharacterized protein</fullName>
    </submittedName>
</protein>
<reference evidence="1 2" key="1">
    <citation type="journal article" date="2008" name="Int. J. Syst. Evol. Microbiol.">
        <title>Bizionia argentinensis sp. nov., isolated from surface marine water in Antarctica.</title>
        <authorList>
            <person name="Bercovich A."/>
            <person name="Vazquez S.C."/>
            <person name="Yankilevich P."/>
            <person name="Coria S.H."/>
            <person name="Foti M."/>
            <person name="Hernandez E."/>
            <person name="Vidal A."/>
            <person name="Ruberto L."/>
            <person name="Melo C."/>
            <person name="Marenssi S."/>
            <person name="Criscuolo M."/>
            <person name="Memoli M."/>
            <person name="Arguelles M."/>
            <person name="Mac Cormack W.P."/>
        </authorList>
    </citation>
    <scope>NUCLEOTIDE SEQUENCE [LARGE SCALE GENOMIC DNA]</scope>
    <source>
        <strain evidence="1 2">JUB59</strain>
    </source>
</reference>
<dbReference type="Proteomes" id="UP000003730">
    <property type="component" value="Unassembled WGS sequence"/>
</dbReference>
<evidence type="ECO:0000313" key="2">
    <source>
        <dbReference type="Proteomes" id="UP000003730"/>
    </source>
</evidence>
<proteinExistence type="predicted"/>
<comment type="caution">
    <text evidence="1">The sequence shown here is derived from an EMBL/GenBank/DDBJ whole genome shotgun (WGS) entry which is preliminary data.</text>
</comment>
<dbReference type="EMBL" id="AFXZ01000019">
    <property type="protein sequence ID" value="EGV43753.2"/>
    <property type="molecule type" value="Genomic_DNA"/>
</dbReference>
<evidence type="ECO:0000313" key="1">
    <source>
        <dbReference type="EMBL" id="EGV43753.2"/>
    </source>
</evidence>
<dbReference type="STRING" id="1046627.BZARG_1207"/>
<accession>G2ECT8</accession>
<sequence>MGIAVILFALYGYAHYLFKYKHIPQEKYTHSVEYINPETALLSDGFEVCNENYIVPYYTSKNATYSKGKNGLRKFILSNYENKNYSDSGYLNIRFVINCKGEAGRYVIHENNLDLEPKQFNKDLVDQLFQITTQLKTWNPNYSYNDYRDSYMYISYRIEHGEITEIIP</sequence>
<name>G2ECT8_9FLAO</name>
<gene>
    <name evidence="1" type="ORF">BZARG_1207</name>
</gene>
<dbReference type="eggNOG" id="ENOG5032RQR">
    <property type="taxonomic scope" value="Bacteria"/>
</dbReference>
<keyword evidence="2" id="KW-1185">Reference proteome</keyword>
<organism evidence="1 2">
    <name type="scientific">Bizionia argentinensis JUB59</name>
    <dbReference type="NCBI Taxonomy" id="1046627"/>
    <lineage>
        <taxon>Bacteria</taxon>
        <taxon>Pseudomonadati</taxon>
        <taxon>Bacteroidota</taxon>
        <taxon>Flavobacteriia</taxon>
        <taxon>Flavobacteriales</taxon>
        <taxon>Flavobacteriaceae</taxon>
        <taxon>Bizionia</taxon>
    </lineage>
</organism>
<dbReference type="AlphaFoldDB" id="G2ECT8"/>